<dbReference type="Gene3D" id="3.20.20.70">
    <property type="entry name" value="Aldolase class I"/>
    <property type="match status" value="1"/>
</dbReference>
<dbReference type="Proteomes" id="UP000219621">
    <property type="component" value="Unassembled WGS sequence"/>
</dbReference>
<dbReference type="Pfam" id="PF01081">
    <property type="entry name" value="Aldolase"/>
    <property type="match status" value="1"/>
</dbReference>
<keyword evidence="5" id="KW-0119">Carbohydrate metabolism</keyword>
<dbReference type="PANTHER" id="PTHR30246:SF1">
    <property type="entry name" value="2-DEHYDRO-3-DEOXY-6-PHOSPHOGALACTONATE ALDOLASE-RELATED"/>
    <property type="match status" value="1"/>
</dbReference>
<evidence type="ECO:0000256" key="4">
    <source>
        <dbReference type="ARBA" id="ARBA00023239"/>
    </source>
</evidence>
<proteinExistence type="inferred from homology"/>
<evidence type="ECO:0000256" key="5">
    <source>
        <dbReference type="ARBA" id="ARBA00023277"/>
    </source>
</evidence>
<sequence length="212" mass="21888">MSTIDRFEDAMAAVPLVAILRGVTPDTVLPVADALMAGGFRLIEVPLNSPDAFTSIERLVAHCPPEVLVGAGTVLTPADARRLAETGASLLVTPNTDADVIATAADSGLIPLPGCLTPSECFTALKAGARGLKIFPASRMGAAYLKDLRAVLPKGTPLLPVGGMDVGTMAEWRATGAAGFGFGSNLFAPGREPALIEEAARALCAEWRRIAP</sequence>
<reference evidence="6 7" key="1">
    <citation type="submission" date="2017-09" db="EMBL/GenBank/DDBJ databases">
        <authorList>
            <person name="Ehlers B."/>
            <person name="Leendertz F.H."/>
        </authorList>
    </citation>
    <scope>NUCLEOTIDE SEQUENCE [LARGE SCALE GENOMIC DNA]</scope>
    <source>
        <strain evidence="6 7">USBA 140</strain>
    </source>
</reference>
<organism evidence="6 7">
    <name type="scientific">Caenispirillum bisanense</name>
    <dbReference type="NCBI Taxonomy" id="414052"/>
    <lineage>
        <taxon>Bacteria</taxon>
        <taxon>Pseudomonadati</taxon>
        <taxon>Pseudomonadota</taxon>
        <taxon>Alphaproteobacteria</taxon>
        <taxon>Rhodospirillales</taxon>
        <taxon>Novispirillaceae</taxon>
        <taxon>Caenispirillum</taxon>
    </lineage>
</organism>
<dbReference type="CDD" id="cd00452">
    <property type="entry name" value="KDPG_aldolase"/>
    <property type="match status" value="1"/>
</dbReference>
<evidence type="ECO:0000313" key="6">
    <source>
        <dbReference type="EMBL" id="SOD96952.1"/>
    </source>
</evidence>
<dbReference type="EMBL" id="OCNJ01000006">
    <property type="protein sequence ID" value="SOD96952.1"/>
    <property type="molecule type" value="Genomic_DNA"/>
</dbReference>
<dbReference type="PANTHER" id="PTHR30246">
    <property type="entry name" value="2-KETO-3-DEOXY-6-PHOSPHOGLUCONATE ALDOLASE"/>
    <property type="match status" value="1"/>
</dbReference>
<name>A0A286GN81_9PROT</name>
<gene>
    <name evidence="6" type="ORF">SAMN05421508_106177</name>
</gene>
<dbReference type="SUPFAM" id="SSF51569">
    <property type="entry name" value="Aldolase"/>
    <property type="match status" value="1"/>
</dbReference>
<dbReference type="RefSeq" id="WP_245913487.1">
    <property type="nucleotide sequence ID" value="NZ_OCNJ01000006.1"/>
</dbReference>
<comment type="similarity">
    <text evidence="2">Belongs to the KHG/KDPG aldolase family.</text>
</comment>
<comment type="pathway">
    <text evidence="1">Carbohydrate acid metabolism.</text>
</comment>
<dbReference type="NCBIfam" id="NF006600">
    <property type="entry name" value="PRK09140.1"/>
    <property type="match status" value="1"/>
</dbReference>
<evidence type="ECO:0000256" key="3">
    <source>
        <dbReference type="ARBA" id="ARBA00011233"/>
    </source>
</evidence>
<dbReference type="GO" id="GO:0016829">
    <property type="term" value="F:lyase activity"/>
    <property type="evidence" value="ECO:0007669"/>
    <property type="project" value="UniProtKB-KW"/>
</dbReference>
<evidence type="ECO:0000256" key="1">
    <source>
        <dbReference type="ARBA" id="ARBA00004761"/>
    </source>
</evidence>
<protein>
    <submittedName>
        <fullName evidence="6">2-keto-3-deoxy-phosphogalactonate aldolase</fullName>
    </submittedName>
</protein>
<evidence type="ECO:0000256" key="2">
    <source>
        <dbReference type="ARBA" id="ARBA00006906"/>
    </source>
</evidence>
<keyword evidence="4" id="KW-0456">Lyase</keyword>
<accession>A0A286GN81</accession>
<keyword evidence="7" id="KW-1185">Reference proteome</keyword>
<evidence type="ECO:0000313" key="7">
    <source>
        <dbReference type="Proteomes" id="UP000219621"/>
    </source>
</evidence>
<dbReference type="InterPro" id="IPR000887">
    <property type="entry name" value="Aldlse_KDPG_KHG"/>
</dbReference>
<comment type="subunit">
    <text evidence="3">Homotrimer.</text>
</comment>
<dbReference type="InterPro" id="IPR013785">
    <property type="entry name" value="Aldolase_TIM"/>
</dbReference>
<dbReference type="AlphaFoldDB" id="A0A286GN81"/>